<dbReference type="PIRSF" id="PIRSF005859">
    <property type="entry name" value="PBR"/>
    <property type="match status" value="1"/>
</dbReference>
<keyword evidence="8" id="KW-1185">Reference proteome</keyword>
<sequence length="171" mass="18502">MSSVSADFRTPQFWLRPASLAKLVVSLAVCFAAAALGSWLTLPSIPTWYAGLAKPFFSPPNWIFAPVWTVLYALMAVAFWRVWALGRGTALQVAALTFAIQLALNVAWSGAFFGLHSPALALVVIVALMLAIIATMSAFAKIDGRAAWMLAPYLAWVLFATALNGAVWWLN</sequence>
<dbReference type="CDD" id="cd15904">
    <property type="entry name" value="TSPO_MBR"/>
    <property type="match status" value="1"/>
</dbReference>
<dbReference type="RefSeq" id="WP_266344699.1">
    <property type="nucleotide sequence ID" value="NZ_JAPKNH010000005.1"/>
</dbReference>
<keyword evidence="5 6" id="KW-0472">Membrane</keyword>
<evidence type="ECO:0000256" key="2">
    <source>
        <dbReference type="ARBA" id="ARBA00007524"/>
    </source>
</evidence>
<dbReference type="EMBL" id="JBHSML010000014">
    <property type="protein sequence ID" value="MFC5518536.1"/>
    <property type="molecule type" value="Genomic_DNA"/>
</dbReference>
<dbReference type="InterPro" id="IPR038330">
    <property type="entry name" value="TspO/MBR-related_sf"/>
</dbReference>
<comment type="similarity">
    <text evidence="2">Belongs to the TspO/BZRP family.</text>
</comment>
<evidence type="ECO:0000313" key="8">
    <source>
        <dbReference type="Proteomes" id="UP001596150"/>
    </source>
</evidence>
<dbReference type="Pfam" id="PF03073">
    <property type="entry name" value="TspO_MBR"/>
    <property type="match status" value="1"/>
</dbReference>
<feature type="transmembrane region" description="Helical" evidence="6">
    <location>
        <begin position="147"/>
        <end position="170"/>
    </location>
</feature>
<feature type="transmembrane region" description="Helical" evidence="6">
    <location>
        <begin position="62"/>
        <end position="83"/>
    </location>
</feature>
<dbReference type="PANTHER" id="PTHR10057">
    <property type="entry name" value="PERIPHERAL-TYPE BENZODIAZEPINE RECEPTOR"/>
    <property type="match status" value="1"/>
</dbReference>
<evidence type="ECO:0000256" key="6">
    <source>
        <dbReference type="SAM" id="Phobius"/>
    </source>
</evidence>
<dbReference type="InterPro" id="IPR004307">
    <property type="entry name" value="TspO_MBR"/>
</dbReference>
<evidence type="ECO:0000256" key="1">
    <source>
        <dbReference type="ARBA" id="ARBA00004141"/>
    </source>
</evidence>
<name>A0ABW0Q112_9HYPH</name>
<feature type="transmembrane region" description="Helical" evidence="6">
    <location>
        <begin position="90"/>
        <end position="113"/>
    </location>
</feature>
<gene>
    <name evidence="7" type="ORF">ACFPP9_22370</name>
</gene>
<reference evidence="8" key="1">
    <citation type="journal article" date="2019" name="Int. J. Syst. Evol. Microbiol.">
        <title>The Global Catalogue of Microorganisms (GCM) 10K type strain sequencing project: providing services to taxonomists for standard genome sequencing and annotation.</title>
        <authorList>
            <consortium name="The Broad Institute Genomics Platform"/>
            <consortium name="The Broad Institute Genome Sequencing Center for Infectious Disease"/>
            <person name="Wu L."/>
            <person name="Ma J."/>
        </authorList>
    </citation>
    <scope>NUCLEOTIDE SEQUENCE [LARGE SCALE GENOMIC DNA]</scope>
    <source>
        <strain evidence="8">KACC 12633</strain>
    </source>
</reference>
<evidence type="ECO:0000313" key="7">
    <source>
        <dbReference type="EMBL" id="MFC5518536.1"/>
    </source>
</evidence>
<dbReference type="PANTHER" id="PTHR10057:SF0">
    <property type="entry name" value="TRANSLOCATOR PROTEIN"/>
    <property type="match status" value="1"/>
</dbReference>
<feature type="transmembrane region" description="Helical" evidence="6">
    <location>
        <begin position="119"/>
        <end position="140"/>
    </location>
</feature>
<proteinExistence type="inferred from homology"/>
<comment type="subcellular location">
    <subcellularLocation>
        <location evidence="1">Membrane</location>
        <topology evidence="1">Multi-pass membrane protein</topology>
    </subcellularLocation>
</comment>
<comment type="caution">
    <text evidence="7">The sequence shown here is derived from an EMBL/GenBank/DDBJ whole genome shotgun (WGS) entry which is preliminary data.</text>
</comment>
<dbReference type="Proteomes" id="UP001596150">
    <property type="component" value="Unassembled WGS sequence"/>
</dbReference>
<evidence type="ECO:0000256" key="5">
    <source>
        <dbReference type="ARBA" id="ARBA00023136"/>
    </source>
</evidence>
<evidence type="ECO:0000256" key="4">
    <source>
        <dbReference type="ARBA" id="ARBA00022989"/>
    </source>
</evidence>
<protein>
    <submittedName>
        <fullName evidence="7">TspO/MBR family protein</fullName>
    </submittedName>
</protein>
<organism evidence="7 8">
    <name type="scientific">Kaistia terrae</name>
    <dbReference type="NCBI Taxonomy" id="537017"/>
    <lineage>
        <taxon>Bacteria</taxon>
        <taxon>Pseudomonadati</taxon>
        <taxon>Pseudomonadota</taxon>
        <taxon>Alphaproteobacteria</taxon>
        <taxon>Hyphomicrobiales</taxon>
        <taxon>Kaistiaceae</taxon>
        <taxon>Kaistia</taxon>
    </lineage>
</organism>
<keyword evidence="3 6" id="KW-0812">Transmembrane</keyword>
<dbReference type="Gene3D" id="1.20.1260.100">
    <property type="entry name" value="TspO/MBR protein"/>
    <property type="match status" value="1"/>
</dbReference>
<evidence type="ECO:0000256" key="3">
    <source>
        <dbReference type="ARBA" id="ARBA00022692"/>
    </source>
</evidence>
<accession>A0ABW0Q112</accession>
<feature type="transmembrane region" description="Helical" evidence="6">
    <location>
        <begin position="20"/>
        <end position="42"/>
    </location>
</feature>
<keyword evidence="4 6" id="KW-1133">Transmembrane helix</keyword>